<evidence type="ECO:0000259" key="3">
    <source>
        <dbReference type="SMART" id="SM00360"/>
    </source>
</evidence>
<feature type="compositionally biased region" description="Polar residues" evidence="2">
    <location>
        <begin position="906"/>
        <end position="923"/>
    </location>
</feature>
<keyword evidence="1" id="KW-0694">RNA-binding</keyword>
<dbReference type="Pfam" id="PF10378">
    <property type="entry name" value="RRM"/>
    <property type="match status" value="1"/>
</dbReference>
<dbReference type="SUPFAM" id="SSF54928">
    <property type="entry name" value="RNA-binding domain, RBD"/>
    <property type="match status" value="2"/>
</dbReference>
<dbReference type="InterPro" id="IPR035979">
    <property type="entry name" value="RBD_domain_sf"/>
</dbReference>
<dbReference type="PANTHER" id="PTHR14089">
    <property type="entry name" value="PRE-MRNA-SPLICING FACTOR RBM22"/>
    <property type="match status" value="1"/>
</dbReference>
<evidence type="ECO:0000313" key="5">
    <source>
        <dbReference type="Proteomes" id="UP000191024"/>
    </source>
</evidence>
<dbReference type="GO" id="GO:0003729">
    <property type="term" value="F:mRNA binding"/>
    <property type="evidence" value="ECO:0007669"/>
    <property type="project" value="UniProtKB-ARBA"/>
</dbReference>
<dbReference type="SMART" id="SM00360">
    <property type="entry name" value="RRM"/>
    <property type="match status" value="1"/>
</dbReference>
<dbReference type="STRING" id="1230905.A0A1G4K7F9"/>
<sequence>MTSNTPRNGRVRRNNQQPPQQPQQSRMGHQSSGQGSQEQIGMSNMSRDSEGQRAPYGFVPFGVPQNPGVRPTYYTGSPMPPPPQTPFDTAYGSSLLPSHLLMGSPFISSPMHPQGSTPQMMRGGHYTSAPALAMPPSGGKWHDRGKSSSFKSKGSVKSRSEPYSLHFLPALPNKGDDEHRTRSLLFDNMNSAITLHQFLSHFNRASRVESAYIVETGEKKSILVNFLTRDACLDFYNSILQKLSEFKKELDSKLLTLNFISVEKINSGLSLRDVKIEVLRRGATRSLAVEFDKVVTKNELCSKFDFLSASNSRYVVEAVDVVNTSHSSKHFGEHYAIFHFISIGMAIEIMDHLKTQRSKLGLRRIFFVNHSHKTTKNQLMSNTMLDGECANEPSPEVSFESDFSLVNDKFHNVSLELQAVVINPKDYGPPDVEEHSHHLPQFSVAKAVGSNSASTDSVNQDFTSTAPQEVYVESRNASVSCETLVSLASQENNNQSYAPPNYPYFFDVGKPLRDTLQQQFNATAQVATVMGGGIGNRTVYIGNISPRSKAEDVCNVVRGGLLQSIKFIESKRICFITFIETAAAVQFFANSSIEPIVLHGNILKVGWGHHPGDLPQSIALAVTVGASRNVYVSLPEVAFKEKYIKDPQFKGCKDQYRLPSKDDLRMDFSTYGEIEQINFLDDGHCCWVNFMNITNAIRLVEDANDTNNKENFSKRFNGRYEGLIIGYGKDRCGNVNKNLVANKNSKFFKKIKKTSHNIRLQKQQAFNERFNHDKDSEFASEDHIKSFKTDAFGITMNGNIEGRDSDEEQRIEESELLLLSDANNENQSGLGITLLQDSSQTSVGKNLSDEFSNDPSDNRSESSPSSEVGPLIRATQDKANLTENKNGLSASDDRSKELSKKRGQNDKSQSQQKINAPVTNSSLEYAPPLAPSTVSRQYFAASNSRRDSKNSAIQAKNGSAKSDTVSRRNRHPKAIPGSDVMAQYLAQLQHSTFMYAANILGVDGEEDAQLQDRDYSPGT</sequence>
<feature type="region of interest" description="Disordered" evidence="2">
    <location>
        <begin position="131"/>
        <end position="157"/>
    </location>
</feature>
<dbReference type="FunFam" id="3.30.70.330:FF:000400">
    <property type="entry name" value="Negative regulator of differentiation 1"/>
    <property type="match status" value="1"/>
</dbReference>
<feature type="compositionally biased region" description="Polar residues" evidence="2">
    <location>
        <begin position="877"/>
        <end position="889"/>
    </location>
</feature>
<evidence type="ECO:0000256" key="2">
    <source>
        <dbReference type="SAM" id="MobiDB-lite"/>
    </source>
</evidence>
<dbReference type="InterPro" id="IPR018835">
    <property type="entry name" value="RNA-binding_domain_put"/>
</dbReference>
<feature type="compositionally biased region" description="Polar residues" evidence="2">
    <location>
        <begin position="950"/>
        <end position="963"/>
    </location>
</feature>
<gene>
    <name evidence="4" type="ORF">LAMI_0G01354G</name>
</gene>
<dbReference type="OrthoDB" id="6407164at2759"/>
<dbReference type="Proteomes" id="UP000191024">
    <property type="component" value="Chromosome G"/>
</dbReference>
<accession>A0A1G4K7F9</accession>
<evidence type="ECO:0000256" key="1">
    <source>
        <dbReference type="ARBA" id="ARBA00022884"/>
    </source>
</evidence>
<dbReference type="Pfam" id="PF10567">
    <property type="entry name" value="Nab6_mRNP_bdg"/>
    <property type="match status" value="1"/>
</dbReference>
<evidence type="ECO:0000313" key="4">
    <source>
        <dbReference type="EMBL" id="SCU99866.1"/>
    </source>
</evidence>
<dbReference type="GO" id="GO:0010468">
    <property type="term" value="P:regulation of gene expression"/>
    <property type="evidence" value="ECO:0007669"/>
    <property type="project" value="UniProtKB-ARBA"/>
</dbReference>
<dbReference type="InterPro" id="IPR039171">
    <property type="entry name" value="Cwc2/Slt11"/>
</dbReference>
<dbReference type="InterPro" id="IPR012677">
    <property type="entry name" value="Nucleotide-bd_a/b_plait_sf"/>
</dbReference>
<name>A0A1G4K7F9_9SACH</name>
<feature type="compositionally biased region" description="Low complexity" evidence="2">
    <location>
        <begin position="16"/>
        <end position="41"/>
    </location>
</feature>
<dbReference type="InterPro" id="IPR000504">
    <property type="entry name" value="RRM_dom"/>
</dbReference>
<feature type="compositionally biased region" description="Low complexity" evidence="2">
    <location>
        <begin position="147"/>
        <end position="157"/>
    </location>
</feature>
<dbReference type="AlphaFoldDB" id="A0A1G4K7F9"/>
<organism evidence="4 5">
    <name type="scientific">Lachancea mirantina</name>
    <dbReference type="NCBI Taxonomy" id="1230905"/>
    <lineage>
        <taxon>Eukaryota</taxon>
        <taxon>Fungi</taxon>
        <taxon>Dikarya</taxon>
        <taxon>Ascomycota</taxon>
        <taxon>Saccharomycotina</taxon>
        <taxon>Saccharomycetes</taxon>
        <taxon>Saccharomycetales</taxon>
        <taxon>Saccharomycetaceae</taxon>
        <taxon>Lachancea</taxon>
    </lineage>
</organism>
<reference evidence="4 5" key="1">
    <citation type="submission" date="2016-03" db="EMBL/GenBank/DDBJ databases">
        <authorList>
            <person name="Devillers H."/>
        </authorList>
    </citation>
    <scope>NUCLEOTIDE SEQUENCE [LARGE SCALE GENOMIC DNA]</scope>
    <source>
        <strain evidence="4">CBS 11717</strain>
    </source>
</reference>
<protein>
    <submittedName>
        <fullName evidence="4">LAMI_0G01354g1_1</fullName>
    </submittedName>
</protein>
<feature type="region of interest" description="Disordered" evidence="2">
    <location>
        <begin position="942"/>
        <end position="975"/>
    </location>
</feature>
<dbReference type="EMBL" id="LT598469">
    <property type="protein sequence ID" value="SCU99866.1"/>
    <property type="molecule type" value="Genomic_DNA"/>
</dbReference>
<proteinExistence type="predicted"/>
<feature type="domain" description="RRM" evidence="3">
    <location>
        <begin position="538"/>
        <end position="606"/>
    </location>
</feature>
<dbReference type="GO" id="GO:0010494">
    <property type="term" value="C:cytoplasmic stress granule"/>
    <property type="evidence" value="ECO:0007669"/>
    <property type="project" value="TreeGrafter"/>
</dbReference>
<feature type="region of interest" description="Disordered" evidence="2">
    <location>
        <begin position="837"/>
        <end position="929"/>
    </location>
</feature>
<feature type="compositionally biased region" description="Basic and acidic residues" evidence="2">
    <location>
        <begin position="891"/>
        <end position="905"/>
    </location>
</feature>
<keyword evidence="5" id="KW-1185">Reference proteome</keyword>
<dbReference type="InterPro" id="IPR018885">
    <property type="entry name" value="mRNA-bd_dom"/>
</dbReference>
<dbReference type="PANTHER" id="PTHR14089:SF10">
    <property type="entry name" value="RNA-BINDING PROTEIN NAB6"/>
    <property type="match status" value="1"/>
</dbReference>
<feature type="region of interest" description="Disordered" evidence="2">
    <location>
        <begin position="1"/>
        <end position="63"/>
    </location>
</feature>
<dbReference type="Gene3D" id="3.30.70.330">
    <property type="match status" value="2"/>
</dbReference>